<evidence type="ECO:0000256" key="7">
    <source>
        <dbReference type="ARBA" id="ARBA00023136"/>
    </source>
</evidence>
<dbReference type="CDD" id="cd17503">
    <property type="entry name" value="MFS_LmrB_MDR_like"/>
    <property type="match status" value="1"/>
</dbReference>
<feature type="domain" description="Major facilitator superfamily (MFS) profile" evidence="9">
    <location>
        <begin position="92"/>
        <end position="586"/>
    </location>
</feature>
<dbReference type="SUPFAM" id="SSF103473">
    <property type="entry name" value="MFS general substrate transporter"/>
    <property type="match status" value="1"/>
</dbReference>
<dbReference type="EMBL" id="JBHUMQ010000012">
    <property type="protein sequence ID" value="MFD2692955.1"/>
    <property type="molecule type" value="Genomic_DNA"/>
</dbReference>
<feature type="transmembrane region" description="Helical" evidence="8">
    <location>
        <begin position="162"/>
        <end position="181"/>
    </location>
</feature>
<comment type="similarity">
    <text evidence="2">Belongs to the major facilitator superfamily. EmrB family.</text>
</comment>
<evidence type="ECO:0000256" key="4">
    <source>
        <dbReference type="ARBA" id="ARBA00022475"/>
    </source>
</evidence>
<keyword evidence="7 8" id="KW-0472">Membrane</keyword>
<dbReference type="InterPro" id="IPR020846">
    <property type="entry name" value="MFS_dom"/>
</dbReference>
<name>A0ABW5S0D7_9BACL</name>
<dbReference type="Proteomes" id="UP001597399">
    <property type="component" value="Unassembled WGS sequence"/>
</dbReference>
<dbReference type="Gene3D" id="1.20.1720.10">
    <property type="entry name" value="Multidrug resistance protein D"/>
    <property type="match status" value="1"/>
</dbReference>
<dbReference type="PRINTS" id="PR01036">
    <property type="entry name" value="TCRTETB"/>
</dbReference>
<feature type="transmembrane region" description="Helical" evidence="8">
    <location>
        <begin position="382"/>
        <end position="403"/>
    </location>
</feature>
<feature type="transmembrane region" description="Helical" evidence="8">
    <location>
        <begin position="345"/>
        <end position="370"/>
    </location>
</feature>
<feature type="transmembrane region" description="Helical" evidence="8">
    <location>
        <begin position="246"/>
        <end position="265"/>
    </location>
</feature>
<reference evidence="11" key="1">
    <citation type="journal article" date="2019" name="Int. J. Syst. Evol. Microbiol.">
        <title>The Global Catalogue of Microorganisms (GCM) 10K type strain sequencing project: providing services to taxonomists for standard genome sequencing and annotation.</title>
        <authorList>
            <consortium name="The Broad Institute Genomics Platform"/>
            <consortium name="The Broad Institute Genome Sequencing Center for Infectious Disease"/>
            <person name="Wu L."/>
            <person name="Ma J."/>
        </authorList>
    </citation>
    <scope>NUCLEOTIDE SEQUENCE [LARGE SCALE GENOMIC DNA]</scope>
    <source>
        <strain evidence="11">TISTR 2466</strain>
    </source>
</reference>
<sequence>MTSFLSVYIGCSLVFLVLFNLFLRRIRRKRKPVIDAGTHRADMLQTAETAVLKPLKPGKGDSKHPSEDRQTLRPAIQPVTDANADSGHHVSIILVLILGAFVALLNQTLMNVALPKMMTDLNISTNTAQWITTGYMLVNGVLIPITAYLMETFTTRKLFISAMVLFSLGTLVCAVSPTFIMLMGGRIIQAIGAGIIMPLMTNVFLTIFPPEKRGGAMGLMGVAMIFAPAVGPTLSGYIVEHFTWRLLFWVVLPLGILDILLAVTYLKNVGRRSFPKLDALGIVLSTIGFGGILYAFSEAGNNGWDDFAVVATLIIGACALILFVWHELRAKTPLLNLHVFEYKIFTFTTIVNILVTMAMFAAMILLPIYLQNIRGFTPLQSGLLLLPGALLMGVMSPITGILFDRIGSRPLAVVGLAVTIITTWAFAHLSDATTYGHIMFIYTARMFGMSLLMMPIMTEGLNDLPRTLNSHGTAMSNTMRQVAGSLGTAFLVTVMSNRTTYHFGEYANQITSGNLPLMHHLQSSGAALAGTGHLPVVQAQQSIFQVIELKVQQLATIQGINDAFIIATLLTVAAWILSFFIRRATTSRKKHETMKHKAKLSPAND</sequence>
<feature type="transmembrane region" description="Helical" evidence="8">
    <location>
        <begin position="410"/>
        <end position="429"/>
    </location>
</feature>
<dbReference type="Pfam" id="PF07690">
    <property type="entry name" value="MFS_1"/>
    <property type="match status" value="1"/>
</dbReference>
<dbReference type="Gene3D" id="1.20.1250.20">
    <property type="entry name" value="MFS general substrate transporter like domains"/>
    <property type="match status" value="1"/>
</dbReference>
<comment type="subcellular location">
    <subcellularLocation>
        <location evidence="1">Cell membrane</location>
        <topology evidence="1">Multi-pass membrane protein</topology>
    </subcellularLocation>
</comment>
<feature type="transmembrane region" description="Helical" evidence="8">
    <location>
        <begin position="277"/>
        <end position="295"/>
    </location>
</feature>
<keyword evidence="3" id="KW-0813">Transport</keyword>
<dbReference type="PANTHER" id="PTHR42718">
    <property type="entry name" value="MAJOR FACILITATOR SUPERFAMILY MULTIDRUG TRANSPORTER MFSC"/>
    <property type="match status" value="1"/>
</dbReference>
<protein>
    <submittedName>
        <fullName evidence="10">DHA2 family efflux MFS transporter permease subunit</fullName>
    </submittedName>
</protein>
<gene>
    <name evidence="10" type="ORF">ACFSUE_04820</name>
</gene>
<dbReference type="InterPro" id="IPR004638">
    <property type="entry name" value="EmrB-like"/>
</dbReference>
<organism evidence="10 11">
    <name type="scientific">Sporolactobacillus shoreicorticis</name>
    <dbReference type="NCBI Taxonomy" id="1923877"/>
    <lineage>
        <taxon>Bacteria</taxon>
        <taxon>Bacillati</taxon>
        <taxon>Bacillota</taxon>
        <taxon>Bacilli</taxon>
        <taxon>Bacillales</taxon>
        <taxon>Sporolactobacillaceae</taxon>
        <taxon>Sporolactobacillus</taxon>
    </lineage>
</organism>
<dbReference type="PANTHER" id="PTHR42718:SF9">
    <property type="entry name" value="MAJOR FACILITATOR SUPERFAMILY MULTIDRUG TRANSPORTER MFSC"/>
    <property type="match status" value="1"/>
</dbReference>
<feature type="transmembrane region" description="Helical" evidence="8">
    <location>
        <begin position="130"/>
        <end position="150"/>
    </location>
</feature>
<accession>A0ABW5S0D7</accession>
<evidence type="ECO:0000256" key="5">
    <source>
        <dbReference type="ARBA" id="ARBA00022692"/>
    </source>
</evidence>
<evidence type="ECO:0000256" key="1">
    <source>
        <dbReference type="ARBA" id="ARBA00004651"/>
    </source>
</evidence>
<dbReference type="RefSeq" id="WP_253063627.1">
    <property type="nucleotide sequence ID" value="NZ_JAMXWM010000022.1"/>
</dbReference>
<evidence type="ECO:0000313" key="11">
    <source>
        <dbReference type="Proteomes" id="UP001597399"/>
    </source>
</evidence>
<evidence type="ECO:0000256" key="8">
    <source>
        <dbReference type="SAM" id="Phobius"/>
    </source>
</evidence>
<keyword evidence="4" id="KW-1003">Cell membrane</keyword>
<evidence type="ECO:0000313" key="10">
    <source>
        <dbReference type="EMBL" id="MFD2692955.1"/>
    </source>
</evidence>
<evidence type="ECO:0000256" key="2">
    <source>
        <dbReference type="ARBA" id="ARBA00008537"/>
    </source>
</evidence>
<keyword evidence="6 8" id="KW-1133">Transmembrane helix</keyword>
<dbReference type="NCBIfam" id="TIGR00711">
    <property type="entry name" value="efflux_EmrB"/>
    <property type="match status" value="1"/>
</dbReference>
<feature type="transmembrane region" description="Helical" evidence="8">
    <location>
        <begin position="90"/>
        <end position="110"/>
    </location>
</feature>
<keyword evidence="11" id="KW-1185">Reference proteome</keyword>
<feature type="transmembrane region" description="Helical" evidence="8">
    <location>
        <begin position="478"/>
        <end position="496"/>
    </location>
</feature>
<feature type="transmembrane region" description="Helical" evidence="8">
    <location>
        <begin position="6"/>
        <end position="23"/>
    </location>
</feature>
<dbReference type="PROSITE" id="PS50850">
    <property type="entry name" value="MFS"/>
    <property type="match status" value="1"/>
</dbReference>
<evidence type="ECO:0000256" key="3">
    <source>
        <dbReference type="ARBA" id="ARBA00022448"/>
    </source>
</evidence>
<evidence type="ECO:0000259" key="9">
    <source>
        <dbReference type="PROSITE" id="PS50850"/>
    </source>
</evidence>
<feature type="transmembrane region" description="Helical" evidence="8">
    <location>
        <begin position="187"/>
        <end position="208"/>
    </location>
</feature>
<comment type="caution">
    <text evidence="10">The sequence shown here is derived from an EMBL/GenBank/DDBJ whole genome shotgun (WGS) entry which is preliminary data.</text>
</comment>
<feature type="transmembrane region" description="Helical" evidence="8">
    <location>
        <begin position="215"/>
        <end position="234"/>
    </location>
</feature>
<keyword evidence="5 8" id="KW-0812">Transmembrane</keyword>
<feature type="transmembrane region" description="Helical" evidence="8">
    <location>
        <begin position="563"/>
        <end position="581"/>
    </location>
</feature>
<feature type="transmembrane region" description="Helical" evidence="8">
    <location>
        <begin position="307"/>
        <end position="325"/>
    </location>
</feature>
<feature type="transmembrane region" description="Helical" evidence="8">
    <location>
        <begin position="435"/>
        <end position="457"/>
    </location>
</feature>
<dbReference type="InterPro" id="IPR036259">
    <property type="entry name" value="MFS_trans_sf"/>
</dbReference>
<evidence type="ECO:0000256" key="6">
    <source>
        <dbReference type="ARBA" id="ARBA00022989"/>
    </source>
</evidence>
<dbReference type="InterPro" id="IPR011701">
    <property type="entry name" value="MFS"/>
</dbReference>
<proteinExistence type="inferred from homology"/>